<dbReference type="Proteomes" id="UP000034293">
    <property type="component" value="Unassembled WGS sequence"/>
</dbReference>
<protein>
    <recommendedName>
        <fullName evidence="1">N-acetyltransferase domain-containing protein</fullName>
    </recommendedName>
</protein>
<gene>
    <name evidence="2" type="ORF">UU02_C0044G0006</name>
</gene>
<dbReference type="PROSITE" id="PS51186">
    <property type="entry name" value="GNAT"/>
    <property type="match status" value="1"/>
</dbReference>
<feature type="domain" description="N-acetyltransferase" evidence="1">
    <location>
        <begin position="3"/>
        <end position="153"/>
    </location>
</feature>
<dbReference type="InterPro" id="IPR000182">
    <property type="entry name" value="GNAT_dom"/>
</dbReference>
<dbReference type="AlphaFoldDB" id="A0A0G0VII1"/>
<comment type="caution">
    <text evidence="2">The sequence shown here is derived from an EMBL/GenBank/DDBJ whole genome shotgun (WGS) entry which is preliminary data.</text>
</comment>
<dbReference type="SUPFAM" id="SSF55729">
    <property type="entry name" value="Acyl-CoA N-acyltransferases (Nat)"/>
    <property type="match status" value="1"/>
</dbReference>
<proteinExistence type="predicted"/>
<sequence length="153" mass="17321">MNIAYQGKTKTGKEIIVRYLRYQGEHETVDSEKKYLEGRLEAIKSGETVHLLVFCDGKLVGASDVHMMDKTEKHIGMLGISVSKNFRGEGIGKILMNLIEEEAKKKLSNLKMITLGVYFTNTIARDCTKKWGLQSMEYYQTESAGTVSSRTRF</sequence>
<dbReference type="EMBL" id="LBZA01000044">
    <property type="protein sequence ID" value="KKR62552.1"/>
    <property type="molecule type" value="Genomic_DNA"/>
</dbReference>
<dbReference type="Gene3D" id="3.40.630.30">
    <property type="match status" value="1"/>
</dbReference>
<dbReference type="CDD" id="cd04301">
    <property type="entry name" value="NAT_SF"/>
    <property type="match status" value="1"/>
</dbReference>
<evidence type="ECO:0000313" key="2">
    <source>
        <dbReference type="EMBL" id="KKR62552.1"/>
    </source>
</evidence>
<evidence type="ECO:0000313" key="3">
    <source>
        <dbReference type="Proteomes" id="UP000034293"/>
    </source>
</evidence>
<dbReference type="Pfam" id="PF00583">
    <property type="entry name" value="Acetyltransf_1"/>
    <property type="match status" value="1"/>
</dbReference>
<dbReference type="GO" id="GO:0016747">
    <property type="term" value="F:acyltransferase activity, transferring groups other than amino-acyl groups"/>
    <property type="evidence" value="ECO:0007669"/>
    <property type="project" value="InterPro"/>
</dbReference>
<dbReference type="InterPro" id="IPR016181">
    <property type="entry name" value="Acyl_CoA_acyltransferase"/>
</dbReference>
<organism evidence="2 3">
    <name type="scientific">Candidatus Woesebacteria bacterium GW2011_GWA1_40_43</name>
    <dbReference type="NCBI Taxonomy" id="1618553"/>
    <lineage>
        <taxon>Bacteria</taxon>
        <taxon>Candidatus Woeseibacteriota</taxon>
    </lineage>
</organism>
<evidence type="ECO:0000259" key="1">
    <source>
        <dbReference type="PROSITE" id="PS51186"/>
    </source>
</evidence>
<accession>A0A0G0VII1</accession>
<name>A0A0G0VII1_9BACT</name>
<reference evidence="2 3" key="1">
    <citation type="journal article" date="2015" name="Nature">
        <title>rRNA introns, odd ribosomes, and small enigmatic genomes across a large radiation of phyla.</title>
        <authorList>
            <person name="Brown C.T."/>
            <person name="Hug L.A."/>
            <person name="Thomas B.C."/>
            <person name="Sharon I."/>
            <person name="Castelle C.J."/>
            <person name="Singh A."/>
            <person name="Wilkins M.J."/>
            <person name="Williams K.H."/>
            <person name="Banfield J.F."/>
        </authorList>
    </citation>
    <scope>NUCLEOTIDE SEQUENCE [LARGE SCALE GENOMIC DNA]</scope>
</reference>